<gene>
    <name evidence="1" type="ORF">FM101_06205</name>
</gene>
<keyword evidence="2" id="KW-1185">Reference proteome</keyword>
<name>A0A1R4FWI5_9MICC</name>
<dbReference type="AlphaFoldDB" id="A0A1R4FWI5"/>
<proteinExistence type="predicted"/>
<evidence type="ECO:0000313" key="2">
    <source>
        <dbReference type="Proteomes" id="UP000195913"/>
    </source>
</evidence>
<organism evidence="1 2">
    <name type="scientific">Arthrobacter rhombi</name>
    <dbReference type="NCBI Taxonomy" id="71253"/>
    <lineage>
        <taxon>Bacteria</taxon>
        <taxon>Bacillati</taxon>
        <taxon>Actinomycetota</taxon>
        <taxon>Actinomycetes</taxon>
        <taxon>Micrococcales</taxon>
        <taxon>Micrococcaceae</taxon>
        <taxon>Arthrobacter</taxon>
    </lineage>
</organism>
<reference evidence="1 2" key="1">
    <citation type="submission" date="2017-02" db="EMBL/GenBank/DDBJ databases">
        <authorList>
            <person name="Peterson S.W."/>
        </authorList>
    </citation>
    <scope>NUCLEOTIDE SEQUENCE [LARGE SCALE GENOMIC DNA]</scope>
    <source>
        <strain evidence="1 2">B Ar 00.02</strain>
    </source>
</reference>
<dbReference type="EMBL" id="FUHW01000023">
    <property type="protein sequence ID" value="SJM60191.1"/>
    <property type="molecule type" value="Genomic_DNA"/>
</dbReference>
<sequence>MSEDVVFPHTRESDNEKLGYLKMTEEGFVPIDLLWNELEAAMELTAAEARLEEPGLGYLAEDWWLDVDNQAERVKVSIREVSMERVVVANADFDYPEDIGFEFVLANPTPRLHPASS</sequence>
<dbReference type="RefSeq" id="WP_086996971.1">
    <property type="nucleotide sequence ID" value="NZ_FUHW01000023.1"/>
</dbReference>
<evidence type="ECO:0000313" key="1">
    <source>
        <dbReference type="EMBL" id="SJM60191.1"/>
    </source>
</evidence>
<dbReference type="Proteomes" id="UP000195913">
    <property type="component" value="Unassembled WGS sequence"/>
</dbReference>
<protein>
    <submittedName>
        <fullName evidence="1">Uncharacterized protein</fullName>
    </submittedName>
</protein>
<accession>A0A1R4FWI5</accession>